<dbReference type="SMART" id="SM00220">
    <property type="entry name" value="S_TKc"/>
    <property type="match status" value="1"/>
</dbReference>
<protein>
    <submittedName>
        <fullName evidence="2">Mitogen-activated protein kinase kinase kinase 7</fullName>
    </submittedName>
</protein>
<keyword evidence="3" id="KW-1185">Reference proteome</keyword>
<reference evidence="2 3" key="1">
    <citation type="journal article" date="2013" name="Nat. Genet.">
        <title>The genome of the hydatid tapeworm Echinococcus granulosus.</title>
        <authorList>
            <person name="Zheng H."/>
            <person name="Zhang W."/>
            <person name="Zhang L."/>
            <person name="Zhang Z."/>
            <person name="Li J."/>
            <person name="Lu G."/>
            <person name="Zhu Y."/>
            <person name="Wang Y."/>
            <person name="Huang Y."/>
            <person name="Liu J."/>
            <person name="Kang H."/>
            <person name="Chen J."/>
            <person name="Wang L."/>
            <person name="Chen A."/>
            <person name="Yu S."/>
            <person name="Gao Z."/>
            <person name="Jin L."/>
            <person name="Gu W."/>
            <person name="Wang Z."/>
            <person name="Zhao L."/>
            <person name="Shi B."/>
            <person name="Wen H."/>
            <person name="Lin R."/>
            <person name="Jones M.K."/>
            <person name="Brejova B."/>
            <person name="Vinar T."/>
            <person name="Zhao G."/>
            <person name="McManus D.P."/>
            <person name="Chen Z."/>
            <person name="Zhou Y."/>
            <person name="Wang S."/>
        </authorList>
    </citation>
    <scope>NUCLEOTIDE SEQUENCE [LARGE SCALE GENOMIC DNA]</scope>
</reference>
<name>W6U5U9_ECHGR</name>
<dbReference type="Pfam" id="PF00069">
    <property type="entry name" value="Pkinase"/>
    <property type="match status" value="1"/>
</dbReference>
<keyword evidence="2" id="KW-0808">Transferase</keyword>
<evidence type="ECO:0000313" key="2">
    <source>
        <dbReference type="EMBL" id="EUB56553.1"/>
    </source>
</evidence>
<dbReference type="KEGG" id="egl:EGR_08579"/>
<accession>W6U5U9</accession>
<organism evidence="2 3">
    <name type="scientific">Echinococcus granulosus</name>
    <name type="common">Hydatid tapeworm</name>
    <dbReference type="NCBI Taxonomy" id="6210"/>
    <lineage>
        <taxon>Eukaryota</taxon>
        <taxon>Metazoa</taxon>
        <taxon>Spiralia</taxon>
        <taxon>Lophotrochozoa</taxon>
        <taxon>Platyhelminthes</taxon>
        <taxon>Cestoda</taxon>
        <taxon>Eucestoda</taxon>
        <taxon>Cyclophyllidea</taxon>
        <taxon>Taeniidae</taxon>
        <taxon>Echinococcus</taxon>
        <taxon>Echinococcus granulosus group</taxon>
    </lineage>
</organism>
<dbReference type="InterPro" id="IPR008271">
    <property type="entry name" value="Ser/Thr_kinase_AS"/>
</dbReference>
<dbReference type="EMBL" id="APAU02000111">
    <property type="protein sequence ID" value="EUB56553.1"/>
    <property type="molecule type" value="Genomic_DNA"/>
</dbReference>
<keyword evidence="2" id="KW-0418">Kinase</keyword>
<dbReference type="AlphaFoldDB" id="W6U5U9"/>
<evidence type="ECO:0000259" key="1">
    <source>
        <dbReference type="PROSITE" id="PS50011"/>
    </source>
</evidence>
<gene>
    <name evidence="2" type="ORF">EGR_08579</name>
</gene>
<dbReference type="InterPro" id="IPR051681">
    <property type="entry name" value="Ser/Thr_Kinases-Pseudokinases"/>
</dbReference>
<dbReference type="Proteomes" id="UP000019149">
    <property type="component" value="Unassembled WGS sequence"/>
</dbReference>
<dbReference type="OrthoDB" id="10261027at2759"/>
<dbReference type="PANTHER" id="PTHR44329">
    <property type="entry name" value="SERINE/THREONINE-PROTEIN KINASE TNNI3K-RELATED"/>
    <property type="match status" value="1"/>
</dbReference>
<evidence type="ECO:0000313" key="3">
    <source>
        <dbReference type="Proteomes" id="UP000019149"/>
    </source>
</evidence>
<dbReference type="RefSeq" id="XP_024347749.1">
    <property type="nucleotide sequence ID" value="XM_024497828.1"/>
</dbReference>
<comment type="caution">
    <text evidence="2">The sequence shown here is derived from an EMBL/GenBank/DDBJ whole genome shotgun (WGS) entry which is preliminary data.</text>
</comment>
<feature type="domain" description="Protein kinase" evidence="1">
    <location>
        <begin position="15"/>
        <end position="293"/>
    </location>
</feature>
<dbReference type="InterPro" id="IPR011009">
    <property type="entry name" value="Kinase-like_dom_sf"/>
</dbReference>
<dbReference type="GO" id="GO:0004674">
    <property type="term" value="F:protein serine/threonine kinase activity"/>
    <property type="evidence" value="ECO:0007669"/>
    <property type="project" value="TreeGrafter"/>
</dbReference>
<proteinExistence type="predicted"/>
<dbReference type="STRING" id="6210.W6U5U9"/>
<dbReference type="CTD" id="36344294"/>
<dbReference type="Gene3D" id="3.30.200.20">
    <property type="entry name" value="Phosphorylase Kinase, domain 1"/>
    <property type="match status" value="1"/>
</dbReference>
<dbReference type="Gene3D" id="1.10.510.10">
    <property type="entry name" value="Transferase(Phosphotransferase) domain 1"/>
    <property type="match status" value="1"/>
</dbReference>
<dbReference type="SUPFAM" id="SSF56112">
    <property type="entry name" value="Protein kinase-like (PK-like)"/>
    <property type="match status" value="1"/>
</dbReference>
<dbReference type="PROSITE" id="PS00108">
    <property type="entry name" value="PROTEIN_KINASE_ST"/>
    <property type="match status" value="1"/>
</dbReference>
<sequence>MPCDRVNLKRLEDEESEVWSVSEEGYGAISFGTYRRKKVVKKDFKYMNTITERIYNYREAYALSTCNHPNIVKFIGAGPNTRIANVRYVVIERATDASLKENYLHSRAELIIHRDLKPANMLLFDGCTTLKISDFGSSKILKRSVNQGSLLYMAPEVKQPLVATTCPILPRTHTHITQNTTVVISVCNDLLKWKTSSNDPAFALGKTQSLNTQEQLVRLFGDDEPAYIRCLDARLDSRLTKDKFYTGYSKSVDIYTMTVSISEILTRRLDEDVNPNCVKIHSCPQFLNCLFDR</sequence>
<dbReference type="InterPro" id="IPR000719">
    <property type="entry name" value="Prot_kinase_dom"/>
</dbReference>
<dbReference type="GeneID" id="36344294"/>
<dbReference type="PROSITE" id="PS50011">
    <property type="entry name" value="PROTEIN_KINASE_DOM"/>
    <property type="match status" value="1"/>
</dbReference>
<dbReference type="GO" id="GO:0005524">
    <property type="term" value="F:ATP binding"/>
    <property type="evidence" value="ECO:0007669"/>
    <property type="project" value="InterPro"/>
</dbReference>